<evidence type="ECO:0000256" key="3">
    <source>
        <dbReference type="SAM" id="MobiDB-lite"/>
    </source>
</evidence>
<evidence type="ECO:0000256" key="2">
    <source>
        <dbReference type="ARBA" id="ARBA00023319"/>
    </source>
</evidence>
<feature type="domain" description="Ig-like" evidence="4">
    <location>
        <begin position="2487"/>
        <end position="2574"/>
    </location>
</feature>
<feature type="domain" description="Fibronectin type-III" evidence="5">
    <location>
        <begin position="1"/>
        <end position="88"/>
    </location>
</feature>
<feature type="domain" description="Fibronectin type-III" evidence="5">
    <location>
        <begin position="1119"/>
        <end position="1211"/>
    </location>
</feature>
<dbReference type="GO" id="GO:0031672">
    <property type="term" value="C:A band"/>
    <property type="evidence" value="ECO:0007669"/>
    <property type="project" value="UniProtKB-ARBA"/>
</dbReference>
<feature type="domain" description="Fibronectin type-III" evidence="5">
    <location>
        <begin position="1214"/>
        <end position="1311"/>
    </location>
</feature>
<evidence type="ECO:0000256" key="1">
    <source>
        <dbReference type="ARBA" id="ARBA00022737"/>
    </source>
</evidence>
<dbReference type="PROSITE" id="PS50835">
    <property type="entry name" value="IG_LIKE"/>
    <property type="match status" value="7"/>
</dbReference>
<feature type="domain" description="Fibronectin type-III" evidence="5">
    <location>
        <begin position="472"/>
        <end position="568"/>
    </location>
</feature>
<dbReference type="SMART" id="SM00060">
    <property type="entry name" value="FN3"/>
    <property type="match status" value="25"/>
</dbReference>
<keyword evidence="7" id="KW-1185">Reference proteome</keyword>
<feature type="compositionally biased region" description="Basic and acidic residues" evidence="3">
    <location>
        <begin position="603"/>
        <end position="656"/>
    </location>
</feature>
<dbReference type="SUPFAM" id="SSF48726">
    <property type="entry name" value="Immunoglobulin"/>
    <property type="match status" value="10"/>
</dbReference>
<feature type="domain" description="Fibronectin type-III" evidence="5">
    <location>
        <begin position="1420"/>
        <end position="1527"/>
    </location>
</feature>
<feature type="domain" description="Fibronectin type-III" evidence="5">
    <location>
        <begin position="1846"/>
        <end position="1929"/>
    </location>
</feature>
<dbReference type="FunFam" id="2.60.40.10:FF:001343">
    <property type="entry name" value="titin isoform X1"/>
    <property type="match status" value="1"/>
</dbReference>
<organism evidence="6 7">
    <name type="scientific">Dissostichus eleginoides</name>
    <name type="common">Patagonian toothfish</name>
    <name type="synonym">Dissostichus amissus</name>
    <dbReference type="NCBI Taxonomy" id="100907"/>
    <lineage>
        <taxon>Eukaryota</taxon>
        <taxon>Metazoa</taxon>
        <taxon>Chordata</taxon>
        <taxon>Craniata</taxon>
        <taxon>Vertebrata</taxon>
        <taxon>Euteleostomi</taxon>
        <taxon>Actinopterygii</taxon>
        <taxon>Neopterygii</taxon>
        <taxon>Teleostei</taxon>
        <taxon>Neoteleostei</taxon>
        <taxon>Acanthomorphata</taxon>
        <taxon>Eupercaria</taxon>
        <taxon>Perciformes</taxon>
        <taxon>Notothenioidei</taxon>
        <taxon>Nototheniidae</taxon>
        <taxon>Dissostichus</taxon>
    </lineage>
</organism>
<feature type="domain" description="Ig-like" evidence="4">
    <location>
        <begin position="1315"/>
        <end position="1411"/>
    </location>
</feature>
<evidence type="ECO:0000259" key="4">
    <source>
        <dbReference type="PROSITE" id="PS50835"/>
    </source>
</evidence>
<dbReference type="CDD" id="cd00063">
    <property type="entry name" value="FN3"/>
    <property type="match status" value="25"/>
</dbReference>
<feature type="domain" description="Fibronectin type-III" evidence="5">
    <location>
        <begin position="2236"/>
        <end position="2335"/>
    </location>
</feature>
<dbReference type="PRINTS" id="PR00014">
    <property type="entry name" value="FNTYPEIII"/>
</dbReference>
<dbReference type="Pfam" id="PF00041">
    <property type="entry name" value="fn3"/>
    <property type="match status" value="21"/>
</dbReference>
<feature type="domain" description="Fibronectin type-III" evidence="5">
    <location>
        <begin position="1931"/>
        <end position="2031"/>
    </location>
</feature>
<feature type="domain" description="Ig-like" evidence="4">
    <location>
        <begin position="2035"/>
        <end position="2129"/>
    </location>
</feature>
<feature type="domain" description="Fibronectin type-III" evidence="5">
    <location>
        <begin position="3064"/>
        <end position="3161"/>
    </location>
</feature>
<gene>
    <name evidence="6" type="ORF">KUDE01_005612</name>
</gene>
<dbReference type="SMART" id="SM00408">
    <property type="entry name" value="IGc2"/>
    <property type="match status" value="8"/>
</dbReference>
<dbReference type="InterPro" id="IPR036179">
    <property type="entry name" value="Ig-like_dom_sf"/>
</dbReference>
<sequence length="3533" mass="392247">MSVTRSSADLKWSLPERTGGAPITNYVVEKRDARRKGWQAVDTTVKELKYTVSPLNEGSLYVFRVAAENSVGVGEFCELKDSVMAKDNFSAPGPPYALSVFSISKRYVDLQWEAPKNDGGRPILKYSLEKKEKLGTRWVKCGKTSGPDCKYRVTDVIEGTEVQFQVSAENEAGTGHPSEPTEILTIEDPTGIPSPPVELHVTGASRDFLSIAWKPPQRDGGCPIRGYHVEMCAAGTEKWMRVNSRPVKELKFHVTAEEGVVPEKEYILRVRAINSVGVSEPSDLSENVFAKESDCNPQLEFQTLDLVVVETEKLHIPIPFRAVPSPRITWHKDGKELKADERLGFRKEYVSCHLEVDSSLHSDAGQYKVTLENKMGAASAAINVKVIVSWDPPNYDGGSPIIHYIMQRREAGRRTYVNMMSGENKVCWNVKDLIPNGEYYFRVQAVNKIGGGEFIELRNPVIAEDQKHAPDPPVDVETHNPTSSTITLTWKPPMYDGGAKIMGYVLEKQLKGEEAWGRCNDFLVPVLSYTVRAENPAGVSEPSRASLHVKVSDAIDLPKVFLSGSLQSGLSAKRGGVICLNANISGSPYPEITWYWNNQEEKKEGEAVKKEGEEKKKEEKKEGEPEKKEGEEKKKEEKEEGEPEKKEGEEKKKEEEVKEEEVEESDYPTINERLSVDNRHRGVSSITIRDSVRADHGVYMVKVVNDHGKASATCEVNVLDTPGPSVNFRFEEVRKNSVVCKWDAPLDDGGSEILNYTLEKKDNSKLEIGWSVVTSTLRGCRYLVPKLIEKKEYLFRVVAENKFGAGPHCVSKPLIAKNPFEPPETPEKPEIDDITAHSMLVIWTPPNDNGSPILGYWVERREINSSHWARVNREIVADTELNVEGLIEGMTYIFRVAAENQAGPGKFSLPSEPKTAQAPILPPGPPTCRVANTTDHSIDVEWDPPADNGGGEIMGYQVDKAMVGSKDWSRSTERLWKSRAFTVFGVREGAKYQVRVIACNTAGEGTPGFTEAVFVRNPAEKPMIEMELAIKAGVFIRAGENLHLPATVTGKPYPSIEWTIEDSKPDKDRVEILTEGNDSIVSIKNVQRKDSGKYHISVCNPSGIKNASTRVEVMDVPGPVTDLKPVVVTRKMIFLNWDDPDDDGGSDLIGFIVERRDIKMHTWRQPVETASSKCECVGIMEGQEYMFRVIAKNKFGLGPPVELGPIKAVDPQGPPSYPEKFHYTERTKNSVTFTWKPPRNDGGSPVIGYFIEKKRQDEPAFVLHNKEICPSMTMTVEGLEEDWPYEFRIKCANLMGESEPSISLNVVIQDDEVSPEVHMLKHFKGDSIIVKKGEPIEIPAEIIGLPIPTIEWTKDDVLIAESTEAQVIETEVTGRLNARTKLSIPSANRRDRGCFTVTASNNMGSAHHTISVMVLDRPVPPRNLTVSNIRAESCYLHWDAPLDNGGSELTNYIVEKRDVMTDQPELEEGQEAPPEPQWVEVNSSVIDRKFGVWNLETNKSYLFRVKAQNRYGISDPCTTEEVMINDPFGLPGPPEKPTIAEYSKTTMTLSWEPPRDTGGSMIVGYWLEKREKGSEYWAKVNKMPVNKRGMKGWEYQVVRLIEGTEYEFRVAASNSAGTGPFSAPSDSAFAVDPITPPSMPAAPEVVDKTKHSVTLAWTPPEKDGGSPVKGYIMEIQDEGSSGWQRVNDVDSLIPTTEFTMPSLRELKRYYFRVIAVNDIGESDPSPRTTEVLVQDVQLIPAINIDMMVDDLLYVRAGDAFKIPATIKGRPTPKVTWEFTGKAKSHKKNKLHTLPVDSEVESTDTTSIVTVPVSLRTHSGRYTITAKNKSGQKHVNVRVNVLDVPGAPKDLRVTDITRSTMRLIWKLPDSDGGERIKSYFIEKKSTADKAWTKVNTACASQAFVVPGLLEGQDYLFRVCAENRLGFGPFTITADPVKVNLVTKSTVTLTWEAPKNNGGSPVKHYVIERLSWDTSGKEKETWKQCNKRDVEELTFVVEDLKEGIEYEFRVKAVNAAGPSRASATAGPLVIKDQTFAPTIEMREALEGEEDCDISIVAKVSGCPFPSLAWSKASVAKPEEKAAVTYDQHMNKLVTQDKCTLLITQASRHDSALYSLTATNALGATSKDLKLSVFGPPGPPEGPVTFTEVFAERIGLAWAAPKDDGGSKITNYVVEKREESRKSWVHVSNDPKDCAYVVTRLTEAHEYEFRVMAQNKFGVGPALVSKAEKARNLFTVPGQCEKPTISDISLDSMTVNWDEPKYDGGSSVLTYIVEKKEASGKRWARANRETIRALPLGNNFEVLSVQGGCFYQFRVIAVNAAGCGLPSEPSDPALCRDPICKRPSMTYNIIMPSDPALCRDPILPPGPPTPKVIDWTKSSVELEWIPPLLDGGSKVTGYILEFKEVNKEEEEKKAQRKLLMLSSDEEEKEPEDEGWQKAKDTEVRGTKFVVAGLTEGGLYRFRVSAVNPAGPGEPGLVTELIELRDRTIPPEMDLDASVKEKIVVHAGATIRIIAYVSGKPAPEISWCRDDAEVPKEAAVEKTGISNSLVIKHCRRQHQGIYTLSAKNEGGERKKAVIVEVLDVPGPVGLPFTGENLTNDSCKLTWYSPEDDGGSAVTNYIIEKRESDRMGWTSVSYTVTRNNAVVQGLLDGKGYFFRIAAENIIGMGPFIETDQMVLIKDPISVPERPEDLQITGVSKDSLSVSWRAPKYDGGSEVTEYFLESRMVGRDSFVRVGADTKLLDRKFTLSGLKDGSSHEFRVSAVNKVGRGKTSFATKPVQCKDEIEPPILDLDFREKMMVKVGDSCTLSGRFSGKPAPTISWTKNEEELKSQDEISLHSTGRHLSLSISSARREHTGAFCVSVENAAGVRKGLCDITVVDRPQAPEGPVVFDEVYRNYLVISWSPPLDDGGCAISNYIVEKRDTNRDLWMPVTSSATRTSCRNMYGVSEPLLSAECKARDIFKVPDAPKQPAIKEVFQDSALISWEPPADGGKPISGYIVERKETKANRWVRCNTERIFPKVEYCVTELLKGCEYEFRVSAENVVGAGDPSPATKPVFAKNPIVKPSPPQQLEAIDFTKESVTLSWKAPADCGRGKILGYLLEFQKTTDNEWSKVNQTPDSCQETRFKVIDLEDGVRYFFRAMAVNAAGESDPADLNEPIQVQDRLEAPELILDAAMTREVKALAGTHIVLMATITGVPFPSVTWQKNEGEVPTRIDIDTNQTGTKLEMRFCHRGDCGDYTLTVENTAGSKTVTCTVLVFDKPGPIQHLRVSDVRSDSAYLSWKDPEDNGGVRITNFVVEKKDSAATQWVPLCSTSKKRSMMLKHLMEGTSYNFRVAAENQYGRSEYTETSKAVKAMNPLFPPGPPKDLHHDDVDKTEVWLVWNWPDRNGGSDITGFLVEYQEEGEREWDEWKTVSIPESHVTGLEEGKTYRFRVRAENAIGLSRPDTTLPILCQEKLVAPILEVDVKLTEGIIVKAGTTIRLPAIMRGIPVPIAKWMVEGEEITTEGNVKIDTDNFSTVLSINECTRSHTGPTCSP</sequence>
<accession>A0AAD9CK81</accession>
<feature type="domain" description="Fibronectin type-III" evidence="5">
    <location>
        <begin position="3361"/>
        <end position="3453"/>
    </location>
</feature>
<feature type="domain" description="Fibronectin type-III" evidence="5">
    <location>
        <begin position="2684"/>
        <end position="2780"/>
    </location>
</feature>
<feature type="domain" description="Fibronectin type-III" evidence="5">
    <location>
        <begin position="370"/>
        <end position="466"/>
    </location>
</feature>
<name>A0AAD9CK81_DISEL</name>
<dbReference type="PANTHER" id="PTHR14340">
    <property type="entry name" value="MICROFIBRIL-ASSOCIATED GLYCOPROTEIN 3"/>
    <property type="match status" value="1"/>
</dbReference>
<feature type="domain" description="Fibronectin type-III" evidence="5">
    <location>
        <begin position="825"/>
        <end position="918"/>
    </location>
</feature>
<dbReference type="Gene3D" id="2.60.40.10">
    <property type="entry name" value="Immunoglobulins"/>
    <property type="match status" value="35"/>
</dbReference>
<feature type="domain" description="Fibronectin type-III" evidence="5">
    <location>
        <begin position="1639"/>
        <end position="1736"/>
    </location>
</feature>
<feature type="domain" description="Ig-like" evidence="4">
    <location>
        <begin position="3165"/>
        <end position="3250"/>
    </location>
</feature>
<dbReference type="InterPro" id="IPR013098">
    <property type="entry name" value="Ig_I-set"/>
</dbReference>
<comment type="caution">
    <text evidence="6">The sequence shown here is derived from an EMBL/GenBank/DDBJ whole genome shotgun (WGS) entry which is preliminary data.</text>
</comment>
<dbReference type="FunFam" id="2.60.40.10:FF:000770">
    <property type="entry name" value="titin isoform X1"/>
    <property type="match status" value="1"/>
</dbReference>
<evidence type="ECO:0000313" key="7">
    <source>
        <dbReference type="Proteomes" id="UP001228049"/>
    </source>
</evidence>
<dbReference type="EMBL" id="JASDAP010000005">
    <property type="protein sequence ID" value="KAK1902651.1"/>
    <property type="molecule type" value="Genomic_DNA"/>
</dbReference>
<protein>
    <submittedName>
        <fullName evidence="6">Titin</fullName>
    </submittedName>
</protein>
<feature type="domain" description="Fibronectin type-III" evidence="5">
    <location>
        <begin position="922"/>
        <end position="1018"/>
    </location>
</feature>
<dbReference type="InterPro" id="IPR007110">
    <property type="entry name" value="Ig-like_dom"/>
</dbReference>
<dbReference type="InterPro" id="IPR003598">
    <property type="entry name" value="Ig_sub2"/>
</dbReference>
<feature type="domain" description="Ig-like" evidence="4">
    <location>
        <begin position="2783"/>
        <end position="2873"/>
    </location>
</feature>
<dbReference type="InterPro" id="IPR003599">
    <property type="entry name" value="Ig_sub"/>
</dbReference>
<feature type="domain" description="Ig-like" evidence="4">
    <location>
        <begin position="558"/>
        <end position="717"/>
    </location>
</feature>
<keyword evidence="1" id="KW-0677">Repeat</keyword>
<feature type="domain" description="Fibronectin type-III" evidence="5">
    <location>
        <begin position="1533"/>
        <end position="1638"/>
    </location>
</feature>
<feature type="domain" description="Fibronectin type-III" evidence="5">
    <location>
        <begin position="2361"/>
        <end position="2483"/>
    </location>
</feature>
<dbReference type="FunFam" id="2.60.40.10:FF:000031">
    <property type="entry name" value="Myosin-binding protein C, slow type"/>
    <property type="match status" value="3"/>
</dbReference>
<dbReference type="FunFam" id="2.60.40.10:FF:000864">
    <property type="entry name" value="Titin b"/>
    <property type="match status" value="1"/>
</dbReference>
<feature type="domain" description="Fibronectin type-III" evidence="5">
    <location>
        <begin position="3261"/>
        <end position="3355"/>
    </location>
</feature>
<feature type="region of interest" description="Disordered" evidence="3">
    <location>
        <begin position="603"/>
        <end position="672"/>
    </location>
</feature>
<feature type="domain" description="Ig-like" evidence="4">
    <location>
        <begin position="1022"/>
        <end position="1112"/>
    </location>
</feature>
<keyword evidence="2" id="KW-0393">Immunoglobulin domain</keyword>
<feature type="domain" description="Fibronectin type-III" evidence="5">
    <location>
        <begin position="2963"/>
        <end position="3058"/>
    </location>
</feature>
<evidence type="ECO:0000259" key="5">
    <source>
        <dbReference type="PROSITE" id="PS50853"/>
    </source>
</evidence>
<dbReference type="FunFam" id="2.60.40.10:FF:000034">
    <property type="entry name" value="Titin isoform A"/>
    <property type="match status" value="3"/>
</dbReference>
<feature type="domain" description="Fibronectin type-III" evidence="5">
    <location>
        <begin position="94"/>
        <end position="188"/>
    </location>
</feature>
<dbReference type="InterPro" id="IPR013783">
    <property type="entry name" value="Ig-like_fold"/>
</dbReference>
<proteinExistence type="predicted"/>
<dbReference type="SMART" id="SM00409">
    <property type="entry name" value="IG"/>
    <property type="match status" value="9"/>
</dbReference>
<dbReference type="InterPro" id="IPR036116">
    <property type="entry name" value="FN3_sf"/>
</dbReference>
<reference evidence="6" key="1">
    <citation type="submission" date="2023-04" db="EMBL/GenBank/DDBJ databases">
        <title>Chromosome-level genome of Chaenocephalus aceratus.</title>
        <authorList>
            <person name="Park H."/>
        </authorList>
    </citation>
    <scope>NUCLEOTIDE SEQUENCE</scope>
    <source>
        <strain evidence="6">DE</strain>
        <tissue evidence="6">Muscle</tissue>
    </source>
</reference>
<dbReference type="Pfam" id="PF07679">
    <property type="entry name" value="I-set"/>
    <property type="match status" value="8"/>
</dbReference>
<feature type="compositionally biased region" description="Acidic residues" evidence="3">
    <location>
        <begin position="657"/>
        <end position="666"/>
    </location>
</feature>
<dbReference type="FunFam" id="2.60.40.10:FF:000135">
    <property type="entry name" value="Titin a"/>
    <property type="match status" value="2"/>
</dbReference>
<dbReference type="FunFam" id="2.60.40.10:FF:000635">
    <property type="entry name" value="Titin b"/>
    <property type="match status" value="1"/>
</dbReference>
<dbReference type="PANTHER" id="PTHR14340:SF13">
    <property type="entry name" value="TITIN"/>
    <property type="match status" value="1"/>
</dbReference>
<feature type="domain" description="Fibronectin type-III" evidence="5">
    <location>
        <begin position="2580"/>
        <end position="2678"/>
    </location>
</feature>
<evidence type="ECO:0000313" key="6">
    <source>
        <dbReference type="EMBL" id="KAK1902651.1"/>
    </source>
</evidence>
<dbReference type="SUPFAM" id="SSF49265">
    <property type="entry name" value="Fibronectin type III"/>
    <property type="match status" value="15"/>
</dbReference>
<feature type="domain" description="Fibronectin type-III" evidence="5">
    <location>
        <begin position="2136"/>
        <end position="2235"/>
    </location>
</feature>
<feature type="domain" description="Fibronectin type-III" evidence="5">
    <location>
        <begin position="724"/>
        <end position="819"/>
    </location>
</feature>
<dbReference type="InterPro" id="IPR003961">
    <property type="entry name" value="FN3_dom"/>
</dbReference>
<dbReference type="FunFam" id="2.60.40.10:FF:000003">
    <property type="entry name" value="Titin isoform E"/>
    <property type="match status" value="6"/>
</dbReference>
<dbReference type="PROSITE" id="PS50853">
    <property type="entry name" value="FN3"/>
    <property type="match status" value="24"/>
</dbReference>
<feature type="domain" description="Fibronectin type-III" evidence="5">
    <location>
        <begin position="195"/>
        <end position="293"/>
    </location>
</feature>
<dbReference type="FunFam" id="2.60.40.10:FF:000980">
    <property type="entry name" value="Titin b"/>
    <property type="match status" value="1"/>
</dbReference>
<dbReference type="FunFam" id="2.60.40.10:FF:000002">
    <property type="entry name" value="Titin a"/>
    <property type="match status" value="4"/>
</dbReference>
<dbReference type="FunFam" id="2.60.40.10:FF:002123">
    <property type="entry name" value="Titin, tandem duplicate 1"/>
    <property type="match status" value="1"/>
</dbReference>
<dbReference type="FunFam" id="2.60.40.10:FF:000127">
    <property type="entry name" value="titin isoform X1"/>
    <property type="match status" value="2"/>
</dbReference>
<dbReference type="Proteomes" id="UP001228049">
    <property type="component" value="Unassembled WGS sequence"/>
</dbReference>